<proteinExistence type="predicted"/>
<protein>
    <submittedName>
        <fullName evidence="2">Uncharacterized protein</fullName>
    </submittedName>
</protein>
<feature type="non-terminal residue" evidence="2">
    <location>
        <position position="1"/>
    </location>
</feature>
<comment type="caution">
    <text evidence="2">The sequence shown here is derived from an EMBL/GenBank/DDBJ whole genome shotgun (WGS) entry which is preliminary data.</text>
</comment>
<evidence type="ECO:0000256" key="1">
    <source>
        <dbReference type="SAM" id="MobiDB-lite"/>
    </source>
</evidence>
<dbReference type="Proteomes" id="UP000194236">
    <property type="component" value="Unassembled WGS sequence"/>
</dbReference>
<sequence length="146" mass="15762">AASSIADAASVASSVLSKKSQTTKSSTKSSLTAAETAVKIAENKVAETKAKVTVPTRDVIDKLVPAKHLDDDDYDSDSSRTCSADETKECEEELRRLESLGMNGINDIKNSKTREEFEASEALISLAASWFEQTTGDDFSQHQQSK</sequence>
<name>A0A1Y3BBM1_EURMA</name>
<feature type="non-terminal residue" evidence="2">
    <location>
        <position position="146"/>
    </location>
</feature>
<evidence type="ECO:0000313" key="3">
    <source>
        <dbReference type="Proteomes" id="UP000194236"/>
    </source>
</evidence>
<evidence type="ECO:0000313" key="2">
    <source>
        <dbReference type="EMBL" id="OTF77273.1"/>
    </source>
</evidence>
<feature type="region of interest" description="Disordered" evidence="1">
    <location>
        <begin position="1"/>
        <end position="33"/>
    </location>
</feature>
<accession>A0A1Y3BBM1</accession>
<feature type="region of interest" description="Disordered" evidence="1">
    <location>
        <begin position="67"/>
        <end position="87"/>
    </location>
</feature>
<gene>
    <name evidence="2" type="ORF">BLA29_013640</name>
</gene>
<organism evidence="2 3">
    <name type="scientific">Euroglyphus maynei</name>
    <name type="common">Mayne's house dust mite</name>
    <dbReference type="NCBI Taxonomy" id="6958"/>
    <lineage>
        <taxon>Eukaryota</taxon>
        <taxon>Metazoa</taxon>
        <taxon>Ecdysozoa</taxon>
        <taxon>Arthropoda</taxon>
        <taxon>Chelicerata</taxon>
        <taxon>Arachnida</taxon>
        <taxon>Acari</taxon>
        <taxon>Acariformes</taxon>
        <taxon>Sarcoptiformes</taxon>
        <taxon>Astigmata</taxon>
        <taxon>Psoroptidia</taxon>
        <taxon>Analgoidea</taxon>
        <taxon>Pyroglyphidae</taxon>
        <taxon>Pyroglyphinae</taxon>
        <taxon>Euroglyphus</taxon>
    </lineage>
</organism>
<keyword evidence="3" id="KW-1185">Reference proteome</keyword>
<dbReference type="AlphaFoldDB" id="A0A1Y3BBM1"/>
<dbReference type="EMBL" id="MUJZ01033514">
    <property type="protein sequence ID" value="OTF77273.1"/>
    <property type="molecule type" value="Genomic_DNA"/>
</dbReference>
<reference evidence="2 3" key="1">
    <citation type="submission" date="2017-03" db="EMBL/GenBank/DDBJ databases">
        <title>Genome Survey of Euroglyphus maynei.</title>
        <authorList>
            <person name="Arlian L.G."/>
            <person name="Morgan M.S."/>
            <person name="Rider S.D."/>
        </authorList>
    </citation>
    <scope>NUCLEOTIDE SEQUENCE [LARGE SCALE GENOMIC DNA]</scope>
    <source>
        <strain evidence="2">Arlian Lab</strain>
        <tissue evidence="2">Whole body</tissue>
    </source>
</reference>
<feature type="compositionally biased region" description="Low complexity" evidence="1">
    <location>
        <begin position="1"/>
        <end position="32"/>
    </location>
</feature>